<dbReference type="SUPFAM" id="SSF52540">
    <property type="entry name" value="P-loop containing nucleoside triphosphate hydrolases"/>
    <property type="match status" value="1"/>
</dbReference>
<protein>
    <submittedName>
        <fullName evidence="7">ATP-dependent RNA helicase DHX30 (DEAH box protein 30)</fullName>
    </submittedName>
</protein>
<evidence type="ECO:0000313" key="8">
    <source>
        <dbReference type="Proteomes" id="UP001642464"/>
    </source>
</evidence>
<comment type="caution">
    <text evidence="7">The sequence shown here is derived from an EMBL/GenBank/DDBJ whole genome shotgun (WGS) entry which is preliminary data.</text>
</comment>
<dbReference type="InterPro" id="IPR027417">
    <property type="entry name" value="P-loop_NTPase"/>
</dbReference>
<evidence type="ECO:0000256" key="4">
    <source>
        <dbReference type="ARBA" id="ARBA00022840"/>
    </source>
</evidence>
<dbReference type="CDD" id="cd18791">
    <property type="entry name" value="SF2_C_RHA"/>
    <property type="match status" value="1"/>
</dbReference>
<feature type="domain" description="Helicase C-terminal" evidence="6">
    <location>
        <begin position="1"/>
        <end position="120"/>
    </location>
</feature>
<proteinExistence type="predicted"/>
<evidence type="ECO:0000256" key="2">
    <source>
        <dbReference type="ARBA" id="ARBA00022801"/>
    </source>
</evidence>
<evidence type="ECO:0000256" key="5">
    <source>
        <dbReference type="SAM" id="MobiDB-lite"/>
    </source>
</evidence>
<dbReference type="Proteomes" id="UP001642464">
    <property type="component" value="Unassembled WGS sequence"/>
</dbReference>
<evidence type="ECO:0000256" key="1">
    <source>
        <dbReference type="ARBA" id="ARBA00022741"/>
    </source>
</evidence>
<evidence type="ECO:0000256" key="3">
    <source>
        <dbReference type="ARBA" id="ARBA00022806"/>
    </source>
</evidence>
<dbReference type="InterPro" id="IPR001650">
    <property type="entry name" value="Helicase_C-like"/>
</dbReference>
<keyword evidence="4" id="KW-0067">ATP-binding</keyword>
<dbReference type="GO" id="GO:0004386">
    <property type="term" value="F:helicase activity"/>
    <property type="evidence" value="ECO:0007669"/>
    <property type="project" value="UniProtKB-KW"/>
</dbReference>
<dbReference type="Pfam" id="PF00271">
    <property type="entry name" value="Helicase_C"/>
    <property type="match status" value="1"/>
</dbReference>
<feature type="region of interest" description="Disordered" evidence="5">
    <location>
        <begin position="117"/>
        <end position="174"/>
    </location>
</feature>
<keyword evidence="1" id="KW-0547">Nucleotide-binding</keyword>
<accession>A0ABP0RCM9</accession>
<organism evidence="7 8">
    <name type="scientific">Durusdinium trenchii</name>
    <dbReference type="NCBI Taxonomy" id="1381693"/>
    <lineage>
        <taxon>Eukaryota</taxon>
        <taxon>Sar</taxon>
        <taxon>Alveolata</taxon>
        <taxon>Dinophyceae</taxon>
        <taxon>Suessiales</taxon>
        <taxon>Symbiodiniaceae</taxon>
        <taxon>Durusdinium</taxon>
    </lineage>
</organism>
<keyword evidence="8" id="KW-1185">Reference proteome</keyword>
<dbReference type="SMART" id="SM00490">
    <property type="entry name" value="HELICc"/>
    <property type="match status" value="1"/>
</dbReference>
<dbReference type="Gene3D" id="3.40.50.300">
    <property type="entry name" value="P-loop containing nucleotide triphosphate hydrolases"/>
    <property type="match status" value="1"/>
</dbReference>
<name>A0ABP0RCM9_9DINO</name>
<reference evidence="7 8" key="1">
    <citation type="submission" date="2024-02" db="EMBL/GenBank/DDBJ databases">
        <authorList>
            <person name="Chen Y."/>
            <person name="Shah S."/>
            <person name="Dougan E. K."/>
            <person name="Thang M."/>
            <person name="Chan C."/>
        </authorList>
    </citation>
    <scope>NUCLEOTIDE SEQUENCE [LARGE SCALE GENOMIC DNA]</scope>
</reference>
<evidence type="ECO:0000313" key="7">
    <source>
        <dbReference type="EMBL" id="CAK9098004.1"/>
    </source>
</evidence>
<keyword evidence="2" id="KW-0378">Hydrolase</keyword>
<feature type="compositionally biased region" description="Polar residues" evidence="5">
    <location>
        <begin position="117"/>
        <end position="128"/>
    </location>
</feature>
<keyword evidence="3 7" id="KW-0347">Helicase</keyword>
<dbReference type="PANTHER" id="PTHR18934">
    <property type="entry name" value="ATP-DEPENDENT RNA HELICASE"/>
    <property type="match status" value="1"/>
</dbReference>
<feature type="compositionally biased region" description="Basic residues" evidence="5">
    <location>
        <begin position="163"/>
        <end position="174"/>
    </location>
</feature>
<sequence>MTPEQQHEAFERPPKGTRKVVLSTNIAEASVTIDDVVYVIDTGVRKERSYDAGTGISSLDAKMVTKANAIQRRGRAGRCQEGLVVHLFPSFKFKDFEQFPIPQMLSSSMEEVVLQSKANKPTEPTGSRCSGRAGYEPLQCSTADRVPKSPVGWSPGRSAERHAHPKCLRRNQSV</sequence>
<evidence type="ECO:0000259" key="6">
    <source>
        <dbReference type="PROSITE" id="PS51194"/>
    </source>
</evidence>
<dbReference type="PANTHER" id="PTHR18934:SF237">
    <property type="entry name" value="ATP-DEPENDENT DNA_RNA HELICASE DHX36"/>
    <property type="match status" value="1"/>
</dbReference>
<dbReference type="PROSITE" id="PS51194">
    <property type="entry name" value="HELICASE_CTER"/>
    <property type="match status" value="1"/>
</dbReference>
<dbReference type="EMBL" id="CAXAMM010041205">
    <property type="protein sequence ID" value="CAK9098004.1"/>
    <property type="molecule type" value="Genomic_DNA"/>
</dbReference>
<gene>
    <name evidence="7" type="ORF">SCF082_LOCUS45957</name>
</gene>